<evidence type="ECO:0000313" key="1">
    <source>
        <dbReference type="EMBL" id="GMR57754.1"/>
    </source>
</evidence>
<sequence length="81" mass="9349">SILCFPDDFVQVFSPKGNFLPCLDEQLQLLSSIYHVLEQDQRFSVPASNSSSYHREFSQKQTTLCRMITMTPCRLRYIKGG</sequence>
<feature type="non-terminal residue" evidence="1">
    <location>
        <position position="81"/>
    </location>
</feature>
<comment type="caution">
    <text evidence="1">The sequence shown here is derived from an EMBL/GenBank/DDBJ whole genome shotgun (WGS) entry which is preliminary data.</text>
</comment>
<proteinExistence type="predicted"/>
<feature type="non-terminal residue" evidence="1">
    <location>
        <position position="1"/>
    </location>
</feature>
<gene>
    <name evidence="1" type="ORF">PMAYCL1PPCAC_27949</name>
</gene>
<dbReference type="AlphaFoldDB" id="A0AAN5D7B2"/>
<accession>A0AAN5D7B2</accession>
<organism evidence="1 2">
    <name type="scientific">Pristionchus mayeri</name>
    <dbReference type="NCBI Taxonomy" id="1317129"/>
    <lineage>
        <taxon>Eukaryota</taxon>
        <taxon>Metazoa</taxon>
        <taxon>Ecdysozoa</taxon>
        <taxon>Nematoda</taxon>
        <taxon>Chromadorea</taxon>
        <taxon>Rhabditida</taxon>
        <taxon>Rhabditina</taxon>
        <taxon>Diplogasteromorpha</taxon>
        <taxon>Diplogasteroidea</taxon>
        <taxon>Neodiplogasteridae</taxon>
        <taxon>Pristionchus</taxon>
    </lineage>
</organism>
<evidence type="ECO:0000313" key="2">
    <source>
        <dbReference type="Proteomes" id="UP001328107"/>
    </source>
</evidence>
<reference evidence="2" key="1">
    <citation type="submission" date="2022-10" db="EMBL/GenBank/DDBJ databases">
        <title>Genome assembly of Pristionchus species.</title>
        <authorList>
            <person name="Yoshida K."/>
            <person name="Sommer R.J."/>
        </authorList>
    </citation>
    <scope>NUCLEOTIDE SEQUENCE [LARGE SCALE GENOMIC DNA]</scope>
    <source>
        <strain evidence="2">RS5460</strain>
    </source>
</reference>
<dbReference type="Proteomes" id="UP001328107">
    <property type="component" value="Unassembled WGS sequence"/>
</dbReference>
<dbReference type="EMBL" id="BTRK01000006">
    <property type="protein sequence ID" value="GMR57754.1"/>
    <property type="molecule type" value="Genomic_DNA"/>
</dbReference>
<protein>
    <submittedName>
        <fullName evidence="1">Uncharacterized protein</fullName>
    </submittedName>
</protein>
<name>A0AAN5D7B2_9BILA</name>
<keyword evidence="2" id="KW-1185">Reference proteome</keyword>